<protein>
    <submittedName>
        <fullName evidence="11">Uncharacterized protein</fullName>
    </submittedName>
</protein>
<dbReference type="CDD" id="cd10747">
    <property type="entry name" value="DnaJ_C"/>
    <property type="match status" value="1"/>
</dbReference>
<proteinExistence type="inferred from homology"/>
<feature type="region of interest" description="Disordered" evidence="7">
    <location>
        <begin position="116"/>
        <end position="136"/>
    </location>
</feature>
<dbReference type="FunFam" id="2.10.230.10:FF:000001">
    <property type="entry name" value="DnaJ subfamily A member 2"/>
    <property type="match status" value="1"/>
</dbReference>
<evidence type="ECO:0000256" key="3">
    <source>
        <dbReference type="ARBA" id="ARBA00022771"/>
    </source>
</evidence>
<evidence type="ECO:0000313" key="12">
    <source>
        <dbReference type="Proteomes" id="UP000215902"/>
    </source>
</evidence>
<dbReference type="PROSITE" id="PS00636">
    <property type="entry name" value="DNAJ_1"/>
    <property type="match status" value="1"/>
</dbReference>
<evidence type="ECO:0000256" key="6">
    <source>
        <dbReference type="PROSITE-ProRule" id="PRU00546"/>
    </source>
</evidence>
<dbReference type="GO" id="GO:0009408">
    <property type="term" value="P:response to heat"/>
    <property type="evidence" value="ECO:0007669"/>
    <property type="project" value="InterPro"/>
</dbReference>
<dbReference type="EMBL" id="NIVC01000019">
    <property type="protein sequence ID" value="PAA93948.1"/>
    <property type="molecule type" value="Genomic_DNA"/>
</dbReference>
<dbReference type="OrthoDB" id="10256793at2759"/>
<feature type="signal peptide" evidence="8">
    <location>
        <begin position="1"/>
        <end position="16"/>
    </location>
</feature>
<dbReference type="InterPro" id="IPR012724">
    <property type="entry name" value="DnaJ"/>
</dbReference>
<dbReference type="SMART" id="SM00271">
    <property type="entry name" value="DnaJ"/>
    <property type="match status" value="1"/>
</dbReference>
<dbReference type="FunFam" id="1.10.287.110:FF:000075">
    <property type="entry name" value="Uncharacterized protein, isoform D"/>
    <property type="match status" value="1"/>
</dbReference>
<evidence type="ECO:0000256" key="2">
    <source>
        <dbReference type="ARBA" id="ARBA00022737"/>
    </source>
</evidence>
<feature type="compositionally biased region" description="Basic and acidic residues" evidence="7">
    <location>
        <begin position="462"/>
        <end position="478"/>
    </location>
</feature>
<feature type="domain" description="CR-type" evidence="10">
    <location>
        <begin position="204"/>
        <end position="282"/>
    </location>
</feature>
<dbReference type="Pfam" id="PF00226">
    <property type="entry name" value="DnaJ"/>
    <property type="match status" value="1"/>
</dbReference>
<dbReference type="PROSITE" id="PS50076">
    <property type="entry name" value="DNAJ_2"/>
    <property type="match status" value="1"/>
</dbReference>
<dbReference type="GO" id="GO:0008270">
    <property type="term" value="F:zinc ion binding"/>
    <property type="evidence" value="ECO:0007669"/>
    <property type="project" value="UniProtKB-KW"/>
</dbReference>
<dbReference type="PANTHER" id="PTHR44145">
    <property type="entry name" value="DNAJ HOMOLOG SUBFAMILY A MEMBER 3, MITOCHONDRIAL"/>
    <property type="match status" value="1"/>
</dbReference>
<dbReference type="GO" id="GO:0005524">
    <property type="term" value="F:ATP binding"/>
    <property type="evidence" value="ECO:0007669"/>
    <property type="project" value="InterPro"/>
</dbReference>
<dbReference type="GO" id="GO:0005739">
    <property type="term" value="C:mitochondrion"/>
    <property type="evidence" value="ECO:0007669"/>
    <property type="project" value="TreeGrafter"/>
</dbReference>
<dbReference type="GO" id="GO:0051082">
    <property type="term" value="F:unfolded protein binding"/>
    <property type="evidence" value="ECO:0007669"/>
    <property type="project" value="InterPro"/>
</dbReference>
<dbReference type="SUPFAM" id="SSF49493">
    <property type="entry name" value="HSP40/DnaJ peptide-binding domain"/>
    <property type="match status" value="1"/>
</dbReference>
<name>A0A267H6N4_9PLAT</name>
<sequence length="497" mass="53545">MRWNVLLQFKFSISQATSLVSVAAAGSTAAMPVSCLARRRLHSSRQLLKRDYYEVLGVGRQANQKDIKKAYYDLAKKHHPDVNKNDPTAAKRFQEVSEAYEVLSDESKRKQYDTFGMHGPQGQQHPGGGGGGGGGFSGFENYQGSIDPEELFRRIFRDAGFDFGRGGGGGRGGAGGPGAAENIFGFAPAREVTLNLTFEEAARGVNKEVTVGVKDTCVRCSGSGSEPGSKPMVCPQCNGTGMESLTTGAYFMRTTCRRCGGARQIVKNPCVDCRGAGQTTQRKRLVIPVPAGVEAGQTLRVPVGRQEIWVNIQVERSRNFRREGADIHSDVDVSISQAVLGGKVRVPGLYEDLTIAIPPGTGSHERIRLPGKGIARFNSFGYGDHYIHVRVRAPRRLTEAQRALMLGFAEFEGPADRTRGSVDGVTQAPESDAFQAIDTTESFLLSQLKAVIVQNNLATAAVKKDKGGKGEDRRKPDSSEPDSTSNSTEKASASKKG</sequence>
<dbReference type="GO" id="GO:0043066">
    <property type="term" value="P:negative regulation of apoptotic process"/>
    <property type="evidence" value="ECO:0007669"/>
    <property type="project" value="TreeGrafter"/>
</dbReference>
<feature type="compositionally biased region" description="Gly residues" evidence="7">
    <location>
        <begin position="125"/>
        <end position="136"/>
    </location>
</feature>
<dbReference type="HAMAP" id="MF_01152">
    <property type="entry name" value="DnaJ"/>
    <property type="match status" value="1"/>
</dbReference>
<dbReference type="Pfam" id="PF01556">
    <property type="entry name" value="DnaJ_C"/>
    <property type="match status" value="1"/>
</dbReference>
<dbReference type="PROSITE" id="PS51188">
    <property type="entry name" value="ZF_CR"/>
    <property type="match status" value="1"/>
</dbReference>
<dbReference type="InterPro" id="IPR001623">
    <property type="entry name" value="DnaJ_domain"/>
</dbReference>
<dbReference type="PANTHER" id="PTHR44145:SF3">
    <property type="entry name" value="DNAJ HOMOLOG SUBFAMILY A MEMBER 3, MITOCHONDRIAL"/>
    <property type="match status" value="1"/>
</dbReference>
<keyword evidence="12" id="KW-1185">Reference proteome</keyword>
<feature type="zinc finger region" description="CR-type" evidence="6">
    <location>
        <begin position="204"/>
        <end position="282"/>
    </location>
</feature>
<evidence type="ECO:0000256" key="4">
    <source>
        <dbReference type="ARBA" id="ARBA00022833"/>
    </source>
</evidence>
<evidence type="ECO:0000256" key="1">
    <source>
        <dbReference type="ARBA" id="ARBA00022723"/>
    </source>
</evidence>
<dbReference type="FunFam" id="2.60.260.20:FF:000005">
    <property type="entry name" value="Chaperone protein dnaJ 1, mitochondrial"/>
    <property type="match status" value="1"/>
</dbReference>
<dbReference type="PRINTS" id="PR00625">
    <property type="entry name" value="JDOMAIN"/>
</dbReference>
<keyword evidence="4 6" id="KW-0862">Zinc</keyword>
<keyword evidence="2" id="KW-0677">Repeat</keyword>
<dbReference type="STRING" id="282301.A0A267H6N4"/>
<accession>A0A267H6N4</accession>
<dbReference type="Gene3D" id="2.60.260.20">
    <property type="entry name" value="Urease metallochaperone UreE, N-terminal domain"/>
    <property type="match status" value="2"/>
</dbReference>
<keyword evidence="1 6" id="KW-0479">Metal-binding</keyword>
<dbReference type="InterPro" id="IPR001305">
    <property type="entry name" value="HSP_DnaJ_Cys-rich_dom"/>
</dbReference>
<dbReference type="GO" id="GO:0007005">
    <property type="term" value="P:mitochondrion organization"/>
    <property type="evidence" value="ECO:0007669"/>
    <property type="project" value="TreeGrafter"/>
</dbReference>
<dbReference type="Gene3D" id="1.10.287.110">
    <property type="entry name" value="DnaJ domain"/>
    <property type="match status" value="1"/>
</dbReference>
<dbReference type="SUPFAM" id="SSF46565">
    <property type="entry name" value="Chaperone J-domain"/>
    <property type="match status" value="1"/>
</dbReference>
<dbReference type="CDD" id="cd06257">
    <property type="entry name" value="DnaJ"/>
    <property type="match status" value="1"/>
</dbReference>
<dbReference type="InterPro" id="IPR051938">
    <property type="entry name" value="Apopto_cytoskel_mod"/>
</dbReference>
<evidence type="ECO:0000259" key="9">
    <source>
        <dbReference type="PROSITE" id="PS50076"/>
    </source>
</evidence>
<keyword evidence="3 6" id="KW-0863">Zinc-finger</keyword>
<dbReference type="InterPro" id="IPR036410">
    <property type="entry name" value="HSP_DnaJ_Cys-rich_dom_sf"/>
</dbReference>
<dbReference type="CDD" id="cd10719">
    <property type="entry name" value="DnaJ_zf"/>
    <property type="match status" value="1"/>
</dbReference>
<keyword evidence="8" id="KW-0732">Signal</keyword>
<dbReference type="SUPFAM" id="SSF57938">
    <property type="entry name" value="DnaJ/Hsp40 cysteine-rich domain"/>
    <property type="match status" value="1"/>
</dbReference>
<feature type="domain" description="J" evidence="9">
    <location>
        <begin position="51"/>
        <end position="116"/>
    </location>
</feature>
<reference evidence="11 12" key="1">
    <citation type="submission" date="2017-06" db="EMBL/GenBank/DDBJ databases">
        <title>A platform for efficient transgenesis in Macrostomum lignano, a flatworm model organism for stem cell research.</title>
        <authorList>
            <person name="Berezikov E."/>
        </authorList>
    </citation>
    <scope>NUCLEOTIDE SEQUENCE [LARGE SCALE GENOMIC DNA]</scope>
    <source>
        <strain evidence="11">DV1</strain>
        <tissue evidence="11">Whole organism</tissue>
    </source>
</reference>
<dbReference type="Proteomes" id="UP000215902">
    <property type="component" value="Unassembled WGS sequence"/>
</dbReference>
<dbReference type="GO" id="GO:0006457">
    <property type="term" value="P:protein folding"/>
    <property type="evidence" value="ECO:0007669"/>
    <property type="project" value="InterPro"/>
</dbReference>
<keyword evidence="5" id="KW-0143">Chaperone</keyword>
<gene>
    <name evidence="11" type="ORF">BOX15_Mlig020224g1</name>
</gene>
<evidence type="ECO:0000256" key="8">
    <source>
        <dbReference type="SAM" id="SignalP"/>
    </source>
</evidence>
<dbReference type="InterPro" id="IPR002939">
    <property type="entry name" value="DnaJ_C"/>
</dbReference>
<organism evidence="11 12">
    <name type="scientific">Macrostomum lignano</name>
    <dbReference type="NCBI Taxonomy" id="282301"/>
    <lineage>
        <taxon>Eukaryota</taxon>
        <taxon>Metazoa</taxon>
        <taxon>Spiralia</taxon>
        <taxon>Lophotrochozoa</taxon>
        <taxon>Platyhelminthes</taxon>
        <taxon>Rhabditophora</taxon>
        <taxon>Macrostomorpha</taxon>
        <taxon>Macrostomida</taxon>
        <taxon>Macrostomidae</taxon>
        <taxon>Macrostomum</taxon>
    </lineage>
</organism>
<evidence type="ECO:0000256" key="5">
    <source>
        <dbReference type="ARBA" id="ARBA00023186"/>
    </source>
</evidence>
<feature type="compositionally biased region" description="Polar residues" evidence="7">
    <location>
        <begin position="481"/>
        <end position="491"/>
    </location>
</feature>
<evidence type="ECO:0000256" key="7">
    <source>
        <dbReference type="SAM" id="MobiDB-lite"/>
    </source>
</evidence>
<dbReference type="InterPro" id="IPR018253">
    <property type="entry name" value="DnaJ_domain_CS"/>
</dbReference>
<dbReference type="InterPro" id="IPR008971">
    <property type="entry name" value="HSP40/DnaJ_pept-bd"/>
</dbReference>
<dbReference type="Pfam" id="PF00684">
    <property type="entry name" value="DnaJ_CXXCXGXG"/>
    <property type="match status" value="1"/>
</dbReference>
<feature type="region of interest" description="Disordered" evidence="7">
    <location>
        <begin position="460"/>
        <end position="497"/>
    </location>
</feature>
<dbReference type="Gene3D" id="2.10.230.10">
    <property type="entry name" value="Heat shock protein DnaJ, cysteine-rich domain"/>
    <property type="match status" value="1"/>
</dbReference>
<feature type="chain" id="PRO_5013057439" evidence="8">
    <location>
        <begin position="17"/>
        <end position="497"/>
    </location>
</feature>
<evidence type="ECO:0000313" key="11">
    <source>
        <dbReference type="EMBL" id="PAA93948.1"/>
    </source>
</evidence>
<dbReference type="InterPro" id="IPR036869">
    <property type="entry name" value="J_dom_sf"/>
</dbReference>
<comment type="caution">
    <text evidence="11">The sequence shown here is derived from an EMBL/GenBank/DDBJ whole genome shotgun (WGS) entry which is preliminary data.</text>
</comment>
<dbReference type="GO" id="GO:0031072">
    <property type="term" value="F:heat shock protein binding"/>
    <property type="evidence" value="ECO:0007669"/>
    <property type="project" value="InterPro"/>
</dbReference>
<dbReference type="AlphaFoldDB" id="A0A267H6N4"/>
<evidence type="ECO:0000259" key="10">
    <source>
        <dbReference type="PROSITE" id="PS51188"/>
    </source>
</evidence>